<name>A0A4S1CNS5_9BACT</name>
<feature type="chain" id="PRO_5020927391" description="Flagella basal body P-ring formation protein FlgA" evidence="4">
    <location>
        <begin position="22"/>
        <end position="239"/>
    </location>
</feature>
<accession>A0A4S1CNS5</accession>
<gene>
    <name evidence="6" type="primary">flgA</name>
    <name evidence="6" type="ORF">E4633_05725</name>
</gene>
<dbReference type="CDD" id="cd11614">
    <property type="entry name" value="SAF_CpaB_FlgA_like"/>
    <property type="match status" value="1"/>
</dbReference>
<dbReference type="AlphaFoldDB" id="A0A4S1CNS5"/>
<dbReference type="InterPro" id="IPR039246">
    <property type="entry name" value="Flagellar_FlgA"/>
</dbReference>
<evidence type="ECO:0000259" key="5">
    <source>
        <dbReference type="SMART" id="SM00858"/>
    </source>
</evidence>
<dbReference type="GO" id="GO:0044780">
    <property type="term" value="P:bacterial-type flagellum assembly"/>
    <property type="evidence" value="ECO:0007669"/>
    <property type="project" value="InterPro"/>
</dbReference>
<comment type="caution">
    <text evidence="6">The sequence shown here is derived from an EMBL/GenBank/DDBJ whole genome shotgun (WGS) entry which is preliminary data.</text>
</comment>
<keyword evidence="3 4" id="KW-0574">Periplasm</keyword>
<evidence type="ECO:0000256" key="3">
    <source>
        <dbReference type="ARBA" id="ARBA00022764"/>
    </source>
</evidence>
<dbReference type="RefSeq" id="WP_135869272.1">
    <property type="nucleotide sequence ID" value="NZ_SRSC01000001.1"/>
</dbReference>
<keyword evidence="4" id="KW-1005">Bacterial flagellum biogenesis</keyword>
<keyword evidence="6" id="KW-0969">Cilium</keyword>
<dbReference type="Gene3D" id="2.30.30.760">
    <property type="match status" value="1"/>
</dbReference>
<feature type="signal peptide" evidence="4">
    <location>
        <begin position="1"/>
        <end position="21"/>
    </location>
</feature>
<dbReference type="PANTHER" id="PTHR36307">
    <property type="entry name" value="FLAGELLA BASAL BODY P-RING FORMATION PROTEIN FLGA"/>
    <property type="match status" value="1"/>
</dbReference>
<evidence type="ECO:0000256" key="4">
    <source>
        <dbReference type="RuleBase" id="RU362063"/>
    </source>
</evidence>
<dbReference type="SMART" id="SM00858">
    <property type="entry name" value="SAF"/>
    <property type="match status" value="1"/>
</dbReference>
<dbReference type="Pfam" id="PF17656">
    <property type="entry name" value="ChapFlgA_N"/>
    <property type="match status" value="1"/>
</dbReference>
<dbReference type="Proteomes" id="UP000306416">
    <property type="component" value="Unassembled WGS sequence"/>
</dbReference>
<comment type="similarity">
    <text evidence="4">Belongs to the FlgA family.</text>
</comment>
<keyword evidence="7" id="KW-1185">Reference proteome</keyword>
<sequence>MRAFLFALALLALPISGIARAAVPAPVNLVTEATVKGAITDYLMQKAAPLNAQVTVKKINYQGNLKLPAGKVTFDVVAPERWEGYGTASVALVVRVDDQVKRNQTVLVDVEALADMVVASRTLERGEVLATSDLAVAKRDLAQVQGRYFNNIDEAVGLRVKSTMRANAPVRKDNLEKVPVVKSGQVVTIVAENDVVRITATGRAKGPGAPGDLITVQNLSSQKEIAARVVDATTVKVDF</sequence>
<comment type="function">
    <text evidence="4">Involved in the assembly process of the P-ring formation. It may associate with FlgF on the rod constituting a structure essential for the P-ring assembly or may act as a modulator protein for the P-ring assembly.</text>
</comment>
<feature type="domain" description="SAF" evidence="5">
    <location>
        <begin position="114"/>
        <end position="176"/>
    </location>
</feature>
<evidence type="ECO:0000313" key="7">
    <source>
        <dbReference type="Proteomes" id="UP000306416"/>
    </source>
</evidence>
<dbReference type="PANTHER" id="PTHR36307:SF1">
    <property type="entry name" value="FLAGELLA BASAL BODY P-RING FORMATION PROTEIN FLGA"/>
    <property type="match status" value="1"/>
</dbReference>
<evidence type="ECO:0000313" key="6">
    <source>
        <dbReference type="EMBL" id="TGU74956.1"/>
    </source>
</evidence>
<evidence type="ECO:0000256" key="2">
    <source>
        <dbReference type="ARBA" id="ARBA00022729"/>
    </source>
</evidence>
<proteinExistence type="inferred from homology"/>
<dbReference type="Gene3D" id="3.90.1210.10">
    <property type="entry name" value="Antifreeze-like/N-acetylneuraminic acid synthase C-terminal domain"/>
    <property type="match status" value="1"/>
</dbReference>
<dbReference type="InterPro" id="IPR041231">
    <property type="entry name" value="FlgA_N"/>
</dbReference>
<comment type="subcellular location">
    <subcellularLocation>
        <location evidence="1 4">Periplasm</location>
    </subcellularLocation>
</comment>
<dbReference type="Pfam" id="PF13144">
    <property type="entry name" value="ChapFlgA"/>
    <property type="match status" value="1"/>
</dbReference>
<dbReference type="InterPro" id="IPR017585">
    <property type="entry name" value="SAF_FlgA"/>
</dbReference>
<dbReference type="EMBL" id="SRSC01000001">
    <property type="protein sequence ID" value="TGU74956.1"/>
    <property type="molecule type" value="Genomic_DNA"/>
</dbReference>
<evidence type="ECO:0000256" key="1">
    <source>
        <dbReference type="ARBA" id="ARBA00004418"/>
    </source>
</evidence>
<keyword evidence="2 4" id="KW-0732">Signal</keyword>
<keyword evidence="6" id="KW-0966">Cell projection</keyword>
<dbReference type="NCBIfam" id="TIGR03170">
    <property type="entry name" value="flgA_cterm"/>
    <property type="match status" value="1"/>
</dbReference>
<dbReference type="InterPro" id="IPR013974">
    <property type="entry name" value="SAF"/>
</dbReference>
<protein>
    <recommendedName>
        <fullName evidence="4">Flagella basal body P-ring formation protein FlgA</fullName>
    </recommendedName>
</protein>
<keyword evidence="6" id="KW-0282">Flagellum</keyword>
<dbReference type="GO" id="GO:0042597">
    <property type="term" value="C:periplasmic space"/>
    <property type="evidence" value="ECO:0007669"/>
    <property type="project" value="UniProtKB-SubCell"/>
</dbReference>
<reference evidence="6 7" key="1">
    <citation type="submission" date="2019-04" db="EMBL/GenBank/DDBJ databases">
        <title>Geobacter oryzae sp. nov., ferric-reducing bacteria isolated from paddy soil.</title>
        <authorList>
            <person name="Xu Z."/>
            <person name="Masuda Y."/>
            <person name="Itoh H."/>
            <person name="Senoo K."/>
        </authorList>
    </citation>
    <scope>NUCLEOTIDE SEQUENCE [LARGE SCALE GENOMIC DNA]</scope>
    <source>
        <strain evidence="6 7">Red111</strain>
    </source>
</reference>
<organism evidence="6 7">
    <name type="scientific">Geomonas terrae</name>
    <dbReference type="NCBI Taxonomy" id="2562681"/>
    <lineage>
        <taxon>Bacteria</taxon>
        <taxon>Pseudomonadati</taxon>
        <taxon>Thermodesulfobacteriota</taxon>
        <taxon>Desulfuromonadia</taxon>
        <taxon>Geobacterales</taxon>
        <taxon>Geobacteraceae</taxon>
        <taxon>Geomonas</taxon>
    </lineage>
</organism>